<keyword evidence="2" id="KW-1185">Reference proteome</keyword>
<dbReference type="Proteomes" id="UP000320776">
    <property type="component" value="Chromosome"/>
</dbReference>
<dbReference type="RefSeq" id="WP_144350657.1">
    <property type="nucleotide sequence ID" value="NZ_CP036259.1"/>
</dbReference>
<evidence type="ECO:0000313" key="2">
    <source>
        <dbReference type="Proteomes" id="UP000320776"/>
    </source>
</evidence>
<proteinExistence type="predicted"/>
<dbReference type="KEGG" id="sted:SPTER_24770"/>
<organism evidence="1 2">
    <name type="scientific">Sporomusa termitida</name>
    <dbReference type="NCBI Taxonomy" id="2377"/>
    <lineage>
        <taxon>Bacteria</taxon>
        <taxon>Bacillati</taxon>
        <taxon>Bacillota</taxon>
        <taxon>Negativicutes</taxon>
        <taxon>Selenomonadales</taxon>
        <taxon>Sporomusaceae</taxon>
        <taxon>Sporomusa</taxon>
    </lineage>
</organism>
<evidence type="ECO:0000313" key="1">
    <source>
        <dbReference type="EMBL" id="QDR81121.1"/>
    </source>
</evidence>
<gene>
    <name evidence="1" type="ORF">SPTER_24770</name>
</gene>
<dbReference type="EMBL" id="CP036259">
    <property type="protein sequence ID" value="QDR81121.1"/>
    <property type="molecule type" value="Genomic_DNA"/>
</dbReference>
<dbReference type="OrthoDB" id="1683846at2"/>
<dbReference type="AlphaFoldDB" id="A0A517DUT9"/>
<accession>A0A517DUT9</accession>
<name>A0A517DUT9_9FIRM</name>
<sequence>MKKPFSRRLLTVDPSHMITLHQEAIEQLELMLTTVEAAEHTSDGVRDALNTMAATHWEGYLDVIHMICMHDEHLAAVMKKHDSKIIDYEPADTERHFYGNRLLLLSLLTGLVRRHRRFVYFYGLRSNPMGDYIKESIAREREHIAAIVGMIENMI</sequence>
<reference evidence="1 2" key="1">
    <citation type="submission" date="2019-02" db="EMBL/GenBank/DDBJ databases">
        <title>Closed genome of Sporomusa termitida DSM 4440.</title>
        <authorList>
            <person name="Poehlein A."/>
            <person name="Daniel R."/>
        </authorList>
    </citation>
    <scope>NUCLEOTIDE SEQUENCE [LARGE SCALE GENOMIC DNA]</scope>
    <source>
        <strain evidence="1 2">DSM 4440</strain>
    </source>
</reference>
<protein>
    <submittedName>
        <fullName evidence="1">Uncharacterized protein</fullName>
    </submittedName>
</protein>